<gene>
    <name evidence="2" type="ORF">MNEG_11461</name>
</gene>
<evidence type="ECO:0000256" key="1">
    <source>
        <dbReference type="SAM" id="MobiDB-lite"/>
    </source>
</evidence>
<dbReference type="EMBL" id="KK102973">
    <property type="protein sequence ID" value="KIY96499.1"/>
    <property type="molecule type" value="Genomic_DNA"/>
</dbReference>
<evidence type="ECO:0000313" key="2">
    <source>
        <dbReference type="EMBL" id="KIY96499.1"/>
    </source>
</evidence>
<protein>
    <submittedName>
        <fullName evidence="2">Uncharacterized protein</fullName>
    </submittedName>
</protein>
<evidence type="ECO:0000313" key="3">
    <source>
        <dbReference type="Proteomes" id="UP000054498"/>
    </source>
</evidence>
<dbReference type="AlphaFoldDB" id="A0A0D2LYM3"/>
<accession>A0A0D2LYM3</accession>
<sequence>MERSSRKQKTLRSLPVHCLTGDDLAAEGARGVRSGFNSPSNDHNRFLSSA</sequence>
<proteinExistence type="predicted"/>
<feature type="non-terminal residue" evidence="2">
    <location>
        <position position="50"/>
    </location>
</feature>
<keyword evidence="3" id="KW-1185">Reference proteome</keyword>
<dbReference type="KEGG" id="mng:MNEG_11461"/>
<name>A0A0D2LYM3_9CHLO</name>
<dbReference type="OrthoDB" id="526572at2759"/>
<dbReference type="RefSeq" id="XP_013895519.1">
    <property type="nucleotide sequence ID" value="XM_014040065.1"/>
</dbReference>
<dbReference type="Proteomes" id="UP000054498">
    <property type="component" value="Unassembled WGS sequence"/>
</dbReference>
<organism evidence="2 3">
    <name type="scientific">Monoraphidium neglectum</name>
    <dbReference type="NCBI Taxonomy" id="145388"/>
    <lineage>
        <taxon>Eukaryota</taxon>
        <taxon>Viridiplantae</taxon>
        <taxon>Chlorophyta</taxon>
        <taxon>core chlorophytes</taxon>
        <taxon>Chlorophyceae</taxon>
        <taxon>CS clade</taxon>
        <taxon>Sphaeropleales</taxon>
        <taxon>Selenastraceae</taxon>
        <taxon>Monoraphidium</taxon>
    </lineage>
</organism>
<dbReference type="GeneID" id="25728726"/>
<reference evidence="2 3" key="1">
    <citation type="journal article" date="2013" name="BMC Genomics">
        <title>Reconstruction of the lipid metabolism for the microalga Monoraphidium neglectum from its genome sequence reveals characteristics suitable for biofuel production.</title>
        <authorList>
            <person name="Bogen C."/>
            <person name="Al-Dilaimi A."/>
            <person name="Albersmeier A."/>
            <person name="Wichmann J."/>
            <person name="Grundmann M."/>
            <person name="Rupp O."/>
            <person name="Lauersen K.J."/>
            <person name="Blifernez-Klassen O."/>
            <person name="Kalinowski J."/>
            <person name="Goesmann A."/>
            <person name="Mussgnug J.H."/>
            <person name="Kruse O."/>
        </authorList>
    </citation>
    <scope>NUCLEOTIDE SEQUENCE [LARGE SCALE GENOMIC DNA]</scope>
    <source>
        <strain evidence="2 3">SAG 48.87</strain>
    </source>
</reference>
<feature type="region of interest" description="Disordered" evidence="1">
    <location>
        <begin position="30"/>
        <end position="50"/>
    </location>
</feature>
<feature type="compositionally biased region" description="Polar residues" evidence="1">
    <location>
        <begin position="35"/>
        <end position="50"/>
    </location>
</feature>